<dbReference type="InterPro" id="IPR042230">
    <property type="entry name" value="CusF_sf"/>
</dbReference>
<proteinExistence type="predicted"/>
<dbReference type="EMBL" id="CXWD01000007">
    <property type="protein sequence ID" value="CTQ69686.1"/>
    <property type="molecule type" value="Genomic_DNA"/>
</dbReference>
<name>A0A0M7A5I4_9HYPH</name>
<dbReference type="RefSeq" id="WP_208981294.1">
    <property type="nucleotide sequence ID" value="NZ_CXWD01000007.1"/>
</dbReference>
<accession>A0A0M7A5I4</accession>
<reference evidence="3" key="1">
    <citation type="submission" date="2015-07" db="EMBL/GenBank/DDBJ databases">
        <authorList>
            <person name="Rodrigo-Torres Lidia"/>
            <person name="Arahal R.David."/>
        </authorList>
    </citation>
    <scope>NUCLEOTIDE SEQUENCE [LARGE SCALE GENOMIC DNA]</scope>
    <source>
        <strain evidence="3">CECT 5112</strain>
    </source>
</reference>
<sequence>MKSFPITASTAFAGLLMLLTLTSADAVVDTPQASFEMDHASLEIAGAQIVGALHLEGVINAMSEDVINISHEANDRIGWPAMKMDLPLAPYAKIMPGIRPGASVTLMLTLGKTGSYRIAAIVPGSPEKISNAKSDDPMGIEKSPC</sequence>
<evidence type="ECO:0000256" key="1">
    <source>
        <dbReference type="SAM" id="SignalP"/>
    </source>
</evidence>
<organism evidence="2 3">
    <name type="scientific">Roseibium alexandrii</name>
    <dbReference type="NCBI Taxonomy" id="388408"/>
    <lineage>
        <taxon>Bacteria</taxon>
        <taxon>Pseudomonadati</taxon>
        <taxon>Pseudomonadota</taxon>
        <taxon>Alphaproteobacteria</taxon>
        <taxon>Hyphomicrobiales</taxon>
        <taxon>Stappiaceae</taxon>
        <taxon>Roseibium</taxon>
    </lineage>
</organism>
<dbReference type="Gene3D" id="2.40.50.320">
    <property type="entry name" value="Copper binding periplasmic protein CusF"/>
    <property type="match status" value="1"/>
</dbReference>
<dbReference type="Proteomes" id="UP000053235">
    <property type="component" value="Unassembled WGS sequence"/>
</dbReference>
<evidence type="ECO:0000313" key="2">
    <source>
        <dbReference type="EMBL" id="CTQ69686.1"/>
    </source>
</evidence>
<keyword evidence="3" id="KW-1185">Reference proteome</keyword>
<dbReference type="Pfam" id="PF11604">
    <property type="entry name" value="CusF_Ec"/>
    <property type="match status" value="1"/>
</dbReference>
<dbReference type="InterPro" id="IPR021647">
    <property type="entry name" value="CusF_Ec"/>
</dbReference>
<protein>
    <submittedName>
        <fullName evidence="2">Copper binding periplasmic protein CusF</fullName>
    </submittedName>
</protein>
<feature type="chain" id="PRO_5005809459" evidence="1">
    <location>
        <begin position="27"/>
        <end position="145"/>
    </location>
</feature>
<keyword evidence="1" id="KW-0732">Signal</keyword>
<dbReference type="STRING" id="388408.LAX5112_02211"/>
<evidence type="ECO:0000313" key="3">
    <source>
        <dbReference type="Proteomes" id="UP000053235"/>
    </source>
</evidence>
<dbReference type="AlphaFoldDB" id="A0A0M7A5I4"/>
<feature type="signal peptide" evidence="1">
    <location>
        <begin position="1"/>
        <end position="26"/>
    </location>
</feature>
<gene>
    <name evidence="2" type="ORF">LAX5112_02211</name>
</gene>